<sequence>MFKRKPYAEGTLEEIVSTASAPTGHRFKKKGGAGGSGGGGWSPGQYWNQFWGGAVGQAIAQGMINAAGGP</sequence>
<dbReference type="AlphaFoldDB" id="A0A382VLW5"/>
<gene>
    <name evidence="1" type="ORF">METZ01_LOCUS400366</name>
</gene>
<protein>
    <submittedName>
        <fullName evidence="1">Uncharacterized protein</fullName>
    </submittedName>
</protein>
<feature type="non-terminal residue" evidence="1">
    <location>
        <position position="70"/>
    </location>
</feature>
<organism evidence="1">
    <name type="scientific">marine metagenome</name>
    <dbReference type="NCBI Taxonomy" id="408172"/>
    <lineage>
        <taxon>unclassified sequences</taxon>
        <taxon>metagenomes</taxon>
        <taxon>ecological metagenomes</taxon>
    </lineage>
</organism>
<dbReference type="EMBL" id="UINC01153030">
    <property type="protein sequence ID" value="SVD47512.1"/>
    <property type="molecule type" value="Genomic_DNA"/>
</dbReference>
<name>A0A382VLW5_9ZZZZ</name>
<accession>A0A382VLW5</accession>
<proteinExistence type="predicted"/>
<reference evidence="1" key="1">
    <citation type="submission" date="2018-05" db="EMBL/GenBank/DDBJ databases">
        <authorList>
            <person name="Lanie J.A."/>
            <person name="Ng W.-L."/>
            <person name="Kazmierczak K.M."/>
            <person name="Andrzejewski T.M."/>
            <person name="Davidsen T.M."/>
            <person name="Wayne K.J."/>
            <person name="Tettelin H."/>
            <person name="Glass J.I."/>
            <person name="Rusch D."/>
            <person name="Podicherti R."/>
            <person name="Tsui H.-C.T."/>
            <person name="Winkler M.E."/>
        </authorList>
    </citation>
    <scope>NUCLEOTIDE SEQUENCE</scope>
</reference>
<evidence type="ECO:0000313" key="1">
    <source>
        <dbReference type="EMBL" id="SVD47512.1"/>
    </source>
</evidence>